<dbReference type="Pfam" id="PF09335">
    <property type="entry name" value="VTT_dom"/>
    <property type="match status" value="1"/>
</dbReference>
<evidence type="ECO:0000313" key="10">
    <source>
        <dbReference type="Proteomes" id="UP000031512"/>
    </source>
</evidence>
<evidence type="ECO:0000259" key="8">
    <source>
        <dbReference type="Pfam" id="PF09335"/>
    </source>
</evidence>
<dbReference type="PANTHER" id="PTHR12677">
    <property type="entry name" value="GOLGI APPARATUS MEMBRANE PROTEIN TVP38-RELATED"/>
    <property type="match status" value="1"/>
</dbReference>
<protein>
    <recommendedName>
        <fullName evidence="8">VTT domain-containing protein</fullName>
    </recommendedName>
</protein>
<dbReference type="AlphaFoldDB" id="L1LGW0"/>
<keyword evidence="3 7" id="KW-0812">Transmembrane</keyword>
<keyword evidence="5 7" id="KW-0472">Membrane</keyword>
<feature type="transmembrane region" description="Helical" evidence="7">
    <location>
        <begin position="101"/>
        <end position="132"/>
    </location>
</feature>
<comment type="subcellular location">
    <subcellularLocation>
        <location evidence="1">Cell membrane</location>
        <topology evidence="1">Multi-pass membrane protein</topology>
    </subcellularLocation>
</comment>
<keyword evidence="10" id="KW-1185">Reference proteome</keyword>
<dbReference type="GeneID" id="15807806"/>
<comment type="caution">
    <text evidence="9">The sequence shown here is derived from an EMBL/GenBank/DDBJ whole genome shotgun (WGS) entry which is preliminary data.</text>
</comment>
<reference evidence="9 10" key="1">
    <citation type="journal article" date="2012" name="BMC Genomics">
        <title>Comparative genomic analysis and phylogenetic position of Theileria equi.</title>
        <authorList>
            <person name="Kappmeyer L.S."/>
            <person name="Thiagarajan M."/>
            <person name="Herndon D.R."/>
            <person name="Ramsay J.D."/>
            <person name="Caler E."/>
            <person name="Djikeng A."/>
            <person name="Gillespie J.J."/>
            <person name="Lau A.O."/>
            <person name="Roalson E.H."/>
            <person name="Silva J.C."/>
            <person name="Silva M.G."/>
            <person name="Suarez C.E."/>
            <person name="Ueti M.W."/>
            <person name="Nene V.M."/>
            <person name="Mealey R.H."/>
            <person name="Knowles D.P."/>
            <person name="Brayton K.A."/>
        </authorList>
    </citation>
    <scope>NUCLEOTIDE SEQUENCE [LARGE SCALE GENOMIC DNA]</scope>
    <source>
        <strain evidence="9 10">WA</strain>
    </source>
</reference>
<proteinExistence type="predicted"/>
<dbReference type="OrthoDB" id="166803at2759"/>
<evidence type="ECO:0000313" key="9">
    <source>
        <dbReference type="EMBL" id="EKX74358.1"/>
    </source>
</evidence>
<feature type="transmembrane region" description="Helical" evidence="7">
    <location>
        <begin position="138"/>
        <end position="171"/>
    </location>
</feature>
<keyword evidence="2" id="KW-1003">Cell membrane</keyword>
<evidence type="ECO:0000256" key="6">
    <source>
        <dbReference type="SAM" id="MobiDB-lite"/>
    </source>
</evidence>
<dbReference type="KEGG" id="beq:BEWA_043990"/>
<evidence type="ECO:0000256" key="1">
    <source>
        <dbReference type="ARBA" id="ARBA00004651"/>
    </source>
</evidence>
<dbReference type="RefSeq" id="XP_004833810.1">
    <property type="nucleotide sequence ID" value="XM_004833753.1"/>
</dbReference>
<dbReference type="PANTHER" id="PTHR12677:SF59">
    <property type="entry name" value="GOLGI APPARATUS MEMBRANE PROTEIN TVP38-RELATED"/>
    <property type="match status" value="1"/>
</dbReference>
<dbReference type="EMBL" id="ACOU01000002">
    <property type="protein sequence ID" value="EKX74358.1"/>
    <property type="molecule type" value="Genomic_DNA"/>
</dbReference>
<organism evidence="9 10">
    <name type="scientific">Theileria equi strain WA</name>
    <dbReference type="NCBI Taxonomy" id="1537102"/>
    <lineage>
        <taxon>Eukaryota</taxon>
        <taxon>Sar</taxon>
        <taxon>Alveolata</taxon>
        <taxon>Apicomplexa</taxon>
        <taxon>Aconoidasida</taxon>
        <taxon>Piroplasmida</taxon>
        <taxon>Theileriidae</taxon>
        <taxon>Theileria</taxon>
    </lineage>
</organism>
<name>L1LGW0_THEEQ</name>
<feature type="domain" description="VTT" evidence="8">
    <location>
        <begin position="121"/>
        <end position="243"/>
    </location>
</feature>
<gene>
    <name evidence="9" type="ORF">BEWA_043990</name>
</gene>
<dbReference type="Proteomes" id="UP000031512">
    <property type="component" value="Unassembled WGS sequence"/>
</dbReference>
<evidence type="ECO:0000256" key="3">
    <source>
        <dbReference type="ARBA" id="ARBA00022692"/>
    </source>
</evidence>
<dbReference type="GO" id="GO:0005886">
    <property type="term" value="C:plasma membrane"/>
    <property type="evidence" value="ECO:0007669"/>
    <property type="project" value="UniProtKB-SubCell"/>
</dbReference>
<evidence type="ECO:0000256" key="7">
    <source>
        <dbReference type="SAM" id="Phobius"/>
    </source>
</evidence>
<dbReference type="VEuPathDB" id="PiroplasmaDB:BEWA_043990"/>
<accession>L1LGW0</accession>
<feature type="transmembrane region" description="Helical" evidence="7">
    <location>
        <begin position="192"/>
        <end position="215"/>
    </location>
</feature>
<sequence length="291" mass="32847">MDGRKNGAWSPVKEEPIVSDDELNGDDLEERMGYINSDSSEDLNNPNQPLLSQNDQSSGAFFMKLIVASWILLTLLAFVYRRELAALVRKLAIKAAEQGNLLYLYYILIFTLTVPLFMSIEVFVVSAGFVFSHIHGQWIGVVISVLTSFVGYVASMIICFFVSRYLIYSFVNRRLRRHRYYSAIMRATERDGFKIVTIIRFSPILPAALCSYIFGTTNVSFWNFTLGSVGSLPSLVFLSYLGSLLEDLASNDKIHGFRTALYITTSLVVSLMGMFYATKLTQRHLPETAED</sequence>
<dbReference type="InterPro" id="IPR015414">
    <property type="entry name" value="TMEM64"/>
</dbReference>
<feature type="transmembrane region" description="Helical" evidence="7">
    <location>
        <begin position="61"/>
        <end position="80"/>
    </location>
</feature>
<evidence type="ECO:0000256" key="4">
    <source>
        <dbReference type="ARBA" id="ARBA00022989"/>
    </source>
</evidence>
<dbReference type="STRING" id="1537102.L1LGW0"/>
<evidence type="ECO:0000256" key="5">
    <source>
        <dbReference type="ARBA" id="ARBA00023136"/>
    </source>
</evidence>
<feature type="transmembrane region" description="Helical" evidence="7">
    <location>
        <begin position="257"/>
        <end position="277"/>
    </location>
</feature>
<keyword evidence="4 7" id="KW-1133">Transmembrane helix</keyword>
<dbReference type="eggNOG" id="KOG3140">
    <property type="taxonomic scope" value="Eukaryota"/>
</dbReference>
<evidence type="ECO:0000256" key="2">
    <source>
        <dbReference type="ARBA" id="ARBA00022475"/>
    </source>
</evidence>
<feature type="transmembrane region" description="Helical" evidence="7">
    <location>
        <begin position="221"/>
        <end position="245"/>
    </location>
</feature>
<feature type="region of interest" description="Disordered" evidence="6">
    <location>
        <begin position="1"/>
        <end position="25"/>
    </location>
</feature>
<dbReference type="InterPro" id="IPR032816">
    <property type="entry name" value="VTT_dom"/>
</dbReference>